<sequence length="396" mass="47308">MKSGDGSRIFSTLGLSNNNMNNKNNLKYCKECIREDKEKYGEAYWHREQQISGILICDKHNTSLFEVLNEDIKNRQEFININHFNYKDKEIVVELDEEIIKKQISLINNSRYLLNDFYVHKNKEFFRDYYINKLVMLGIADGKHKVNQDILHKRFIQFYGHKYLQLLGCDVSVGDNNSWLTKITRKHRTFFHTLYHLLIIDFLGIDIKELFNSREFDGSFIRKAKKDINEINLKREKWLTFIKENPDSTTTEIRSLNRGVYDFLYRYDKEWLRENSPKRKRKQGKKDIDWEKRDEEVLKKVKDILPELLDENIKPIRITKGLIGRKIGEVTLIQKKLDNIPKSKELINSIVESIEDYQKRRVVWVKNNCFNNEIATESKVKRKAGIKNLKHKMYTS</sequence>
<proteinExistence type="predicted"/>
<gene>
    <name evidence="3" type="ORF">H8R92_05180</name>
</gene>
<dbReference type="AlphaFoldDB" id="A0A8I0ACY1"/>
<dbReference type="InterPro" id="IPR009492">
    <property type="entry name" value="TniQ"/>
</dbReference>
<organism evidence="3 4">
    <name type="scientific">Clostridium lentum</name>
    <dbReference type="NCBI Taxonomy" id="2763037"/>
    <lineage>
        <taxon>Bacteria</taxon>
        <taxon>Bacillati</taxon>
        <taxon>Bacillota</taxon>
        <taxon>Clostridia</taxon>
        <taxon>Eubacteriales</taxon>
        <taxon>Clostridiaceae</taxon>
        <taxon>Clostridium</taxon>
    </lineage>
</organism>
<protein>
    <recommendedName>
        <fullName evidence="5">Transposon Tn7 transposition protein TnsD C-termianl domain-containing protein</fullName>
    </recommendedName>
</protein>
<keyword evidence="4" id="KW-1185">Reference proteome</keyword>
<evidence type="ECO:0000313" key="4">
    <source>
        <dbReference type="Proteomes" id="UP000662088"/>
    </source>
</evidence>
<feature type="domain" description="Transposon Tn7 transposition protein TnsD C-terminal" evidence="2">
    <location>
        <begin position="110"/>
        <end position="216"/>
    </location>
</feature>
<evidence type="ECO:0000313" key="3">
    <source>
        <dbReference type="EMBL" id="MBC5639832.1"/>
    </source>
</evidence>
<feature type="domain" description="TniQ" evidence="1">
    <location>
        <begin position="6"/>
        <end position="64"/>
    </location>
</feature>
<comment type="caution">
    <text evidence="3">The sequence shown here is derived from an EMBL/GenBank/DDBJ whole genome shotgun (WGS) entry which is preliminary data.</text>
</comment>
<dbReference type="Pfam" id="PF15978">
    <property type="entry name" value="TnsD"/>
    <property type="match status" value="2"/>
</dbReference>
<reference evidence="3" key="1">
    <citation type="submission" date="2020-08" db="EMBL/GenBank/DDBJ databases">
        <title>Genome public.</title>
        <authorList>
            <person name="Liu C."/>
            <person name="Sun Q."/>
        </authorList>
    </citation>
    <scope>NUCLEOTIDE SEQUENCE</scope>
    <source>
        <strain evidence="3">NSJ-42</strain>
    </source>
</reference>
<evidence type="ECO:0008006" key="5">
    <source>
        <dbReference type="Google" id="ProtNLM"/>
    </source>
</evidence>
<evidence type="ECO:0000259" key="1">
    <source>
        <dbReference type="Pfam" id="PF06527"/>
    </source>
</evidence>
<dbReference type="Pfam" id="PF06527">
    <property type="entry name" value="TniQ"/>
    <property type="match status" value="1"/>
</dbReference>
<evidence type="ECO:0000259" key="2">
    <source>
        <dbReference type="Pfam" id="PF15978"/>
    </source>
</evidence>
<name>A0A8I0ACY1_9CLOT</name>
<accession>A0A8I0ACY1</accession>
<feature type="domain" description="Transposon Tn7 transposition protein TnsD C-terminal" evidence="2">
    <location>
        <begin position="223"/>
        <end position="346"/>
    </location>
</feature>
<dbReference type="InterPro" id="IPR032750">
    <property type="entry name" value="TnsD_C"/>
</dbReference>
<dbReference type="EMBL" id="JACOOQ010000006">
    <property type="protein sequence ID" value="MBC5639832.1"/>
    <property type="molecule type" value="Genomic_DNA"/>
</dbReference>
<dbReference type="Proteomes" id="UP000662088">
    <property type="component" value="Unassembled WGS sequence"/>
</dbReference>